<evidence type="ECO:0000259" key="2">
    <source>
        <dbReference type="PROSITE" id="PS50097"/>
    </source>
</evidence>
<dbReference type="PROSITE" id="PS50245">
    <property type="entry name" value="CAP_GLY_2"/>
    <property type="match status" value="1"/>
</dbReference>
<feature type="compositionally biased region" description="Low complexity" evidence="1">
    <location>
        <begin position="971"/>
        <end position="1026"/>
    </location>
</feature>
<feature type="compositionally biased region" description="Low complexity" evidence="1">
    <location>
        <begin position="1136"/>
        <end position="1145"/>
    </location>
</feature>
<feature type="compositionally biased region" description="Polar residues" evidence="1">
    <location>
        <begin position="837"/>
        <end position="861"/>
    </location>
</feature>
<dbReference type="PANTHER" id="PTHR22834">
    <property type="entry name" value="NUCLEAR FUSION PROTEIN FUS2"/>
    <property type="match status" value="1"/>
</dbReference>
<feature type="compositionally biased region" description="Low complexity" evidence="1">
    <location>
        <begin position="695"/>
        <end position="723"/>
    </location>
</feature>
<dbReference type="InterPro" id="IPR000938">
    <property type="entry name" value="CAP-Gly_domain"/>
</dbReference>
<dbReference type="OrthoDB" id="2130750at2759"/>
<proteinExistence type="predicted"/>
<feature type="compositionally biased region" description="Basic and acidic residues" evidence="1">
    <location>
        <begin position="662"/>
        <end position="671"/>
    </location>
</feature>
<dbReference type="GO" id="GO:0031991">
    <property type="term" value="P:regulation of actomyosin contractile ring contraction"/>
    <property type="evidence" value="ECO:0007669"/>
    <property type="project" value="TreeGrafter"/>
</dbReference>
<feature type="domain" description="CAP-Gly" evidence="3">
    <location>
        <begin position="1183"/>
        <end position="1253"/>
    </location>
</feature>
<dbReference type="SUPFAM" id="SSF74924">
    <property type="entry name" value="Cap-Gly domain"/>
    <property type="match status" value="1"/>
</dbReference>
<feature type="region of interest" description="Disordered" evidence="1">
    <location>
        <begin position="637"/>
        <end position="776"/>
    </location>
</feature>
<evidence type="ECO:0008006" key="6">
    <source>
        <dbReference type="Google" id="ProtNLM"/>
    </source>
</evidence>
<dbReference type="InterPro" id="IPR000210">
    <property type="entry name" value="BTB/POZ_dom"/>
</dbReference>
<dbReference type="Pfam" id="PF01302">
    <property type="entry name" value="CAP_GLY"/>
    <property type="match status" value="1"/>
</dbReference>
<organism evidence="4 5">
    <name type="scientific">Sanghuangporus baumii</name>
    <name type="common">Phellinus baumii</name>
    <dbReference type="NCBI Taxonomy" id="108892"/>
    <lineage>
        <taxon>Eukaryota</taxon>
        <taxon>Fungi</taxon>
        <taxon>Dikarya</taxon>
        <taxon>Basidiomycota</taxon>
        <taxon>Agaricomycotina</taxon>
        <taxon>Agaricomycetes</taxon>
        <taxon>Hymenochaetales</taxon>
        <taxon>Hymenochaetaceae</taxon>
        <taxon>Sanghuangporus</taxon>
    </lineage>
</organism>
<comment type="caution">
    <text evidence="4">The sequence shown here is derived from an EMBL/GenBank/DDBJ whole genome shotgun (WGS) entry which is preliminary data.</text>
</comment>
<evidence type="ECO:0000313" key="4">
    <source>
        <dbReference type="EMBL" id="OCB88522.1"/>
    </source>
</evidence>
<feature type="region of interest" description="Disordered" evidence="1">
    <location>
        <begin position="971"/>
        <end position="1145"/>
    </location>
</feature>
<reference evidence="4" key="1">
    <citation type="submission" date="2016-06" db="EMBL/GenBank/DDBJ databases">
        <title>Draft Genome sequence of the fungus Inonotus baumii.</title>
        <authorList>
            <person name="Zhu H."/>
            <person name="Lin W."/>
        </authorList>
    </citation>
    <scope>NUCLEOTIDE SEQUENCE</scope>
    <source>
        <strain evidence="4">821</strain>
    </source>
</reference>
<accession>A0A9Q5HZG4</accession>
<evidence type="ECO:0000313" key="5">
    <source>
        <dbReference type="Proteomes" id="UP000757232"/>
    </source>
</evidence>
<sequence length="1317" mass="143758">MVAVPSQPPARPPALLEAAKRSTVSWQEDLQVLFHRAKDRFPDVVWDLVDEDAMDDGDNNASEEVWGHKAIVYARAPPTFQARYFSFRPPPISSPLPFSASPTPSLPMPQTSALSLNLGTESPYPASIRSTSPSHFRPISPASSTIGSLTHISLSHNPVLFSNELEYLYTGKGFGDAFEFLFDANEKGPEGDADAEEARVDKLRKDLVYMWRSRLYSDVRIELHNDVPSMDASGNENEEETRPVFCSHRFVLVSRSPYFYDQLITYGVKISPPPGELTTLRLPAPPFTAPAFHFTLGYLYTGTLSFSNRTYDLDTGFAILCSANYLQLQALYDEVQARLVQEMLHGLFHAFLEFAEYERITGGRWGTGGCRCRQCARRAPRTLVFAVRPDVQNTYLERGARRALVGLFGEGWCNSDFAALPQKTKDGLMAGLKRRVIPQNVFPLLFAAHAALAKLLNVRDAWGEGVRDMVLTSRGFIDRVLCDEAEKCFNEREWVDIMEHDGMGRFEDGERVEWSMEAVKRGISESNAGVLYQDGERVEWSMEAVKRGISESNAGVLYQTLVSSILLRPHSTEPDQTLLSSTSHIRVQVEQTRLDILRWLRRRWAGVRNEGGFDHLESWAIKEISDEINIPVEDLLTPSASQHSGPIRGPLTRTGLRPTLSRVEDTTERESVSTQHSLRTSVLNKSMSRGNAQPVASSSASVRSVARSVVSTTSRTSSRLTTATERERKESRPDSKLAPSTRRSVSPIVQRAPSALSNASGMDVDREDGEETERPRMKSPIFARSTVASSIASRRAAAAAASRSPRTRAKDAGDNASVLSVNHSNVVFSVQRPISNAGSVTSTRSHASTIRRNANPNSTLAGQRGTALRPSPQPVRPTSSLSNASVSSTRSSVSTRESTLKTARESTVPRSRTVSTTSTTSVRSTATNSRSPKPPVPTLPKSRPRRASEATVGSFASATAASRAAAAAAAAARKVSPSTSASTTSSTTRTPANNKGPSLRKSPSASSIRSTASAATAGKKSTTKRSQVTTDEKKTHTTTTATHSRQTNRANKPLPKAPSKENIDPADRGEPPNSASTMTIKKGKARADSIIADDKSRRSSDNGSNTTRATLKRKGSNDTITTLKRGGHAHPGKTDSAAATSAATGGETVTVTIQPKGATLDIGIPCIITSKRKRFRAFARYIGEVEGERGPWVGVEVPISDAWAEGQSDDRQWNDGSWGGIRYFDVGSMASEWGDDERMTRRRRELTNGSYAYGYGSTFGGSSWKGTKREGDQLSVDRKKRFRSASPSVSDVSNSEYRGLFVRPQHVLYVVDAVGAD</sequence>
<feature type="compositionally biased region" description="Low complexity" evidence="1">
    <location>
        <begin position="878"/>
        <end position="897"/>
    </location>
</feature>
<dbReference type="Gene3D" id="2.30.30.190">
    <property type="entry name" value="CAP Gly-rich-like domain"/>
    <property type="match status" value="1"/>
</dbReference>
<dbReference type="InterPro" id="IPR036859">
    <property type="entry name" value="CAP-Gly_dom_sf"/>
</dbReference>
<dbReference type="PROSITE" id="PS50097">
    <property type="entry name" value="BTB"/>
    <property type="match status" value="1"/>
</dbReference>
<feature type="compositionally biased region" description="Polar residues" evidence="1">
    <location>
        <begin position="672"/>
        <end position="691"/>
    </location>
</feature>
<gene>
    <name evidence="4" type="ORF">A7U60_g4337</name>
</gene>
<dbReference type="Gene3D" id="3.30.710.10">
    <property type="entry name" value="Potassium Channel Kv1.1, Chain A"/>
    <property type="match status" value="1"/>
</dbReference>
<protein>
    <recommendedName>
        <fullName evidence="6">CAP-Gly domain-containing protein</fullName>
    </recommendedName>
</protein>
<dbReference type="EMBL" id="LNZH02000177">
    <property type="protein sequence ID" value="OCB88522.1"/>
    <property type="molecule type" value="Genomic_DNA"/>
</dbReference>
<dbReference type="Pfam" id="PF00651">
    <property type="entry name" value="BTB"/>
    <property type="match status" value="1"/>
</dbReference>
<dbReference type="GO" id="GO:0005085">
    <property type="term" value="F:guanyl-nucleotide exchange factor activity"/>
    <property type="evidence" value="ECO:0007669"/>
    <property type="project" value="TreeGrafter"/>
</dbReference>
<feature type="domain" description="BTB" evidence="2">
    <location>
        <begin position="217"/>
        <end position="308"/>
    </location>
</feature>
<dbReference type="PANTHER" id="PTHR22834:SF20">
    <property type="entry name" value="SH3 DOMAIN-CONTAINING PROTEIN"/>
    <property type="match status" value="1"/>
</dbReference>
<evidence type="ECO:0000259" key="3">
    <source>
        <dbReference type="PROSITE" id="PS50245"/>
    </source>
</evidence>
<feature type="compositionally biased region" description="Basic and acidic residues" evidence="1">
    <location>
        <begin position="1058"/>
        <end position="1070"/>
    </location>
</feature>
<evidence type="ECO:0000256" key="1">
    <source>
        <dbReference type="SAM" id="MobiDB-lite"/>
    </source>
</evidence>
<dbReference type="Proteomes" id="UP000757232">
    <property type="component" value="Unassembled WGS sequence"/>
</dbReference>
<dbReference type="InterPro" id="IPR051492">
    <property type="entry name" value="Dynamin-Rho_GEF"/>
</dbReference>
<dbReference type="InterPro" id="IPR011333">
    <property type="entry name" value="SKP1/BTB/POZ_sf"/>
</dbReference>
<dbReference type="GO" id="GO:0005737">
    <property type="term" value="C:cytoplasm"/>
    <property type="evidence" value="ECO:0007669"/>
    <property type="project" value="TreeGrafter"/>
</dbReference>
<feature type="region of interest" description="Disordered" evidence="1">
    <location>
        <begin position="837"/>
        <end position="954"/>
    </location>
</feature>
<dbReference type="SUPFAM" id="SSF54695">
    <property type="entry name" value="POZ domain"/>
    <property type="match status" value="1"/>
</dbReference>
<feature type="compositionally biased region" description="Basic and acidic residues" evidence="1">
    <location>
        <begin position="724"/>
        <end position="735"/>
    </location>
</feature>
<name>A0A9Q5HZG4_SANBA</name>
<keyword evidence="5" id="KW-1185">Reference proteome</keyword>
<dbReference type="GO" id="GO:0032955">
    <property type="term" value="P:regulation of division septum assembly"/>
    <property type="evidence" value="ECO:0007669"/>
    <property type="project" value="TreeGrafter"/>
</dbReference>
<feature type="compositionally biased region" description="Low complexity" evidence="1">
    <location>
        <begin position="906"/>
        <end position="931"/>
    </location>
</feature>